<evidence type="ECO:0000313" key="3">
    <source>
        <dbReference type="Proteomes" id="UP000530032"/>
    </source>
</evidence>
<organism evidence="2 3">
    <name type="scientific">Comamonas suwonensis</name>
    <dbReference type="NCBI Taxonomy" id="2606214"/>
    <lineage>
        <taxon>Bacteria</taxon>
        <taxon>Pseudomonadati</taxon>
        <taxon>Pseudomonadota</taxon>
        <taxon>Betaproteobacteria</taxon>
        <taxon>Burkholderiales</taxon>
        <taxon>Comamonadaceae</taxon>
        <taxon>Comamonas</taxon>
    </lineage>
</organism>
<reference evidence="2" key="1">
    <citation type="submission" date="2020-12" db="EMBL/GenBank/DDBJ databases">
        <title>Comamonas sp. nov., isolated from stream water.</title>
        <authorList>
            <person name="Park K.-H."/>
        </authorList>
    </citation>
    <scope>NUCLEOTIDE SEQUENCE</scope>
    <source>
        <strain evidence="2">EJ-4</strain>
    </source>
</reference>
<name>A0A843B173_9BURK</name>
<dbReference type="InterPro" id="IPR009414">
    <property type="entry name" value="DUF1064"/>
</dbReference>
<comment type="caution">
    <text evidence="2">The sequence shown here is derived from an EMBL/GenBank/DDBJ whole genome shotgun (WGS) entry which is preliminary data.</text>
</comment>
<evidence type="ECO:0000256" key="1">
    <source>
        <dbReference type="SAM" id="MobiDB-lite"/>
    </source>
</evidence>
<accession>A0A843B173</accession>
<sequence>MAGNAASRQGRAQAPQVQTTPGRPDAVHVAKYGNKKTTTADGVKFDSRAEARRWEYLCVQLRIGEISDLRRQVAYELVPSVKFADANRAKPAIRYIADFVYVEKGVDVIEDVKGVLTPEFKLKRHLMKALLGLEVRLTK</sequence>
<dbReference type="AlphaFoldDB" id="A0A843B173"/>
<dbReference type="Proteomes" id="UP000530032">
    <property type="component" value="Unassembled WGS sequence"/>
</dbReference>
<evidence type="ECO:0000313" key="2">
    <source>
        <dbReference type="EMBL" id="MBI1625196.1"/>
    </source>
</evidence>
<dbReference type="Pfam" id="PF06356">
    <property type="entry name" value="DUF1064"/>
    <property type="match status" value="1"/>
</dbReference>
<protein>
    <submittedName>
        <fullName evidence="2">DUF1064 domain-containing protein</fullName>
    </submittedName>
</protein>
<proteinExistence type="predicted"/>
<gene>
    <name evidence="2" type="ORF">HF327_011865</name>
</gene>
<keyword evidence="3" id="KW-1185">Reference proteome</keyword>
<feature type="region of interest" description="Disordered" evidence="1">
    <location>
        <begin position="1"/>
        <end position="33"/>
    </location>
</feature>
<dbReference type="EMBL" id="JABBCQ020000009">
    <property type="protein sequence ID" value="MBI1625196.1"/>
    <property type="molecule type" value="Genomic_DNA"/>
</dbReference>